<dbReference type="InterPro" id="IPR050951">
    <property type="entry name" value="Retrovirus_Pol_polyprotein"/>
</dbReference>
<evidence type="ECO:0000313" key="3">
    <source>
        <dbReference type="EMBL" id="KAK9300542.1"/>
    </source>
</evidence>
<sequence length="223" mass="25887">MIANFQDYGFNKTYSKIKERYYWDTMKKDIRAYVKACLLCQINKTNFKLTKQPIEITTTADQPFERLALDVVGPLPLTETGNKFILTMQDDLTKFSFAEAIPNYKASTITKVLTKIITCFGIPKTILSDQGADFMSQLIKDLTKVFKTKHISTTPYYPQIHGTLERSHLTLKDYHYVKSDQTDWNEHLLFAMFSYNTSIHKTTNFTPYKLLFCFKAYLLSSIT</sequence>
<feature type="domain" description="Integrase catalytic" evidence="2">
    <location>
        <begin position="59"/>
        <end position="215"/>
    </location>
</feature>
<dbReference type="InterPro" id="IPR012337">
    <property type="entry name" value="RNaseH-like_sf"/>
</dbReference>
<dbReference type="Pfam" id="PF17921">
    <property type="entry name" value="Integrase_H2C2"/>
    <property type="match status" value="1"/>
</dbReference>
<dbReference type="InterPro" id="IPR036397">
    <property type="entry name" value="RNaseH_sf"/>
</dbReference>
<accession>A0AAW0ZSL9</accession>
<evidence type="ECO:0000259" key="2">
    <source>
        <dbReference type="PROSITE" id="PS50994"/>
    </source>
</evidence>
<dbReference type="EMBL" id="JAWNGG020000126">
    <property type="protein sequence ID" value="KAK9300542.1"/>
    <property type="molecule type" value="Genomic_DNA"/>
</dbReference>
<dbReference type="Gene3D" id="1.10.340.70">
    <property type="match status" value="1"/>
</dbReference>
<evidence type="ECO:0000313" key="4">
    <source>
        <dbReference type="Proteomes" id="UP001432146"/>
    </source>
</evidence>
<dbReference type="FunFam" id="3.30.420.10:FF:000032">
    <property type="entry name" value="Retrovirus-related Pol polyprotein from transposon 297-like Protein"/>
    <property type="match status" value="1"/>
</dbReference>
<evidence type="ECO:0000256" key="1">
    <source>
        <dbReference type="ARBA" id="ARBA00012493"/>
    </source>
</evidence>
<dbReference type="Pfam" id="PF00665">
    <property type="entry name" value="rve"/>
    <property type="match status" value="1"/>
</dbReference>
<organism evidence="3 4">
    <name type="scientific">Tetragonisca angustula</name>
    <dbReference type="NCBI Taxonomy" id="166442"/>
    <lineage>
        <taxon>Eukaryota</taxon>
        <taxon>Metazoa</taxon>
        <taxon>Ecdysozoa</taxon>
        <taxon>Arthropoda</taxon>
        <taxon>Hexapoda</taxon>
        <taxon>Insecta</taxon>
        <taxon>Pterygota</taxon>
        <taxon>Neoptera</taxon>
        <taxon>Endopterygota</taxon>
        <taxon>Hymenoptera</taxon>
        <taxon>Apocrita</taxon>
        <taxon>Aculeata</taxon>
        <taxon>Apoidea</taxon>
        <taxon>Anthophila</taxon>
        <taxon>Apidae</taxon>
        <taxon>Tetragonisca</taxon>
    </lineage>
</organism>
<dbReference type="EC" id="2.7.7.49" evidence="1"/>
<dbReference type="AlphaFoldDB" id="A0AAW0ZSL9"/>
<dbReference type="GO" id="GO:0015074">
    <property type="term" value="P:DNA integration"/>
    <property type="evidence" value="ECO:0007669"/>
    <property type="project" value="InterPro"/>
</dbReference>
<dbReference type="PANTHER" id="PTHR37984:SF15">
    <property type="entry name" value="INTEGRASE CATALYTIC DOMAIN-CONTAINING PROTEIN"/>
    <property type="match status" value="1"/>
</dbReference>
<dbReference type="InterPro" id="IPR041588">
    <property type="entry name" value="Integrase_H2C2"/>
</dbReference>
<name>A0AAW0ZSL9_9HYME</name>
<dbReference type="InterPro" id="IPR001584">
    <property type="entry name" value="Integrase_cat-core"/>
</dbReference>
<dbReference type="SUPFAM" id="SSF53098">
    <property type="entry name" value="Ribonuclease H-like"/>
    <property type="match status" value="1"/>
</dbReference>
<keyword evidence="4" id="KW-1185">Reference proteome</keyword>
<protein>
    <recommendedName>
        <fullName evidence="1">RNA-directed DNA polymerase</fullName>
        <ecNumber evidence="1">2.7.7.49</ecNumber>
    </recommendedName>
</protein>
<reference evidence="3 4" key="1">
    <citation type="submission" date="2024-05" db="EMBL/GenBank/DDBJ databases">
        <title>The nuclear and mitochondrial genome assemblies of Tetragonisca angustula (Apidae: Meliponini), a tiny yet remarkable pollinator in the Neotropics.</title>
        <authorList>
            <person name="Ferrari R."/>
            <person name="Ricardo P.C."/>
            <person name="Dias F.C."/>
            <person name="Araujo N.S."/>
            <person name="Soares D.O."/>
            <person name="Zhou Q.-S."/>
            <person name="Zhu C.-D."/>
            <person name="Coutinho L."/>
            <person name="Airas M.C."/>
            <person name="Batista T.M."/>
        </authorList>
    </citation>
    <scope>NUCLEOTIDE SEQUENCE [LARGE SCALE GENOMIC DNA]</scope>
    <source>
        <strain evidence="3">ASF017062</strain>
        <tissue evidence="3">Abdomen</tissue>
    </source>
</reference>
<dbReference type="PANTHER" id="PTHR37984">
    <property type="entry name" value="PROTEIN CBG26694"/>
    <property type="match status" value="1"/>
</dbReference>
<dbReference type="GO" id="GO:0003676">
    <property type="term" value="F:nucleic acid binding"/>
    <property type="evidence" value="ECO:0007669"/>
    <property type="project" value="InterPro"/>
</dbReference>
<dbReference type="Proteomes" id="UP001432146">
    <property type="component" value="Unassembled WGS sequence"/>
</dbReference>
<proteinExistence type="predicted"/>
<dbReference type="GO" id="GO:0003964">
    <property type="term" value="F:RNA-directed DNA polymerase activity"/>
    <property type="evidence" value="ECO:0007669"/>
    <property type="project" value="UniProtKB-EC"/>
</dbReference>
<comment type="caution">
    <text evidence="3">The sequence shown here is derived from an EMBL/GenBank/DDBJ whole genome shotgun (WGS) entry which is preliminary data.</text>
</comment>
<dbReference type="Gene3D" id="3.30.420.10">
    <property type="entry name" value="Ribonuclease H-like superfamily/Ribonuclease H"/>
    <property type="match status" value="1"/>
</dbReference>
<dbReference type="PROSITE" id="PS50994">
    <property type="entry name" value="INTEGRASE"/>
    <property type="match status" value="1"/>
</dbReference>
<gene>
    <name evidence="3" type="ORF">QLX08_006868</name>
</gene>